<dbReference type="PANTHER" id="PTHR35794:SF2">
    <property type="entry name" value="CELL DIVISION PROTEIN DIVIVA"/>
    <property type="match status" value="1"/>
</dbReference>
<comment type="subcellular location">
    <subcellularLocation>
        <location evidence="1">Cytoplasm</location>
    </subcellularLocation>
</comment>
<comment type="similarity">
    <text evidence="2">Belongs to the DivIVA family.</text>
</comment>
<name>A0ABY6YYY4_9BACL</name>
<dbReference type="InterPro" id="IPR007793">
    <property type="entry name" value="DivIVA_fam"/>
</dbReference>
<dbReference type="NCBIfam" id="TIGR03544">
    <property type="entry name" value="DivI1A_domain"/>
    <property type="match status" value="1"/>
</dbReference>
<dbReference type="InterPro" id="IPR019933">
    <property type="entry name" value="DivIVA_domain"/>
</dbReference>
<evidence type="ECO:0000256" key="7">
    <source>
        <dbReference type="SAM" id="Coils"/>
    </source>
</evidence>
<evidence type="ECO:0000256" key="5">
    <source>
        <dbReference type="ARBA" id="ARBA00023054"/>
    </source>
</evidence>
<protein>
    <submittedName>
        <fullName evidence="8">DivIVA domain-containing protein</fullName>
    </submittedName>
</protein>
<evidence type="ECO:0000256" key="6">
    <source>
        <dbReference type="ARBA" id="ARBA00023306"/>
    </source>
</evidence>
<keyword evidence="4" id="KW-0132">Cell division</keyword>
<evidence type="ECO:0000256" key="1">
    <source>
        <dbReference type="ARBA" id="ARBA00004496"/>
    </source>
</evidence>
<evidence type="ECO:0000256" key="3">
    <source>
        <dbReference type="ARBA" id="ARBA00022490"/>
    </source>
</evidence>
<proteinExistence type="inferred from homology"/>
<dbReference type="Gene3D" id="6.10.250.660">
    <property type="match status" value="1"/>
</dbReference>
<evidence type="ECO:0000313" key="8">
    <source>
        <dbReference type="EMBL" id="WAH35518.1"/>
    </source>
</evidence>
<feature type="coiled-coil region" evidence="7">
    <location>
        <begin position="29"/>
        <end position="124"/>
    </location>
</feature>
<keyword evidence="5 7" id="KW-0175">Coiled coil</keyword>
<dbReference type="Pfam" id="PF05103">
    <property type="entry name" value="DivIVA"/>
    <property type="match status" value="1"/>
</dbReference>
<evidence type="ECO:0000313" key="9">
    <source>
        <dbReference type="Proteomes" id="UP001164803"/>
    </source>
</evidence>
<dbReference type="EMBL" id="CP104064">
    <property type="protein sequence ID" value="WAH35518.1"/>
    <property type="molecule type" value="Genomic_DNA"/>
</dbReference>
<accession>A0ABY6YYY4</accession>
<dbReference type="RefSeq" id="WP_268042801.1">
    <property type="nucleotide sequence ID" value="NZ_CP104064.1"/>
</dbReference>
<reference evidence="8" key="1">
    <citation type="submission" date="2022-08" db="EMBL/GenBank/DDBJ databases">
        <title>Alicyclobacillus dauci DSM2870, complete genome.</title>
        <authorList>
            <person name="Wang Q."/>
            <person name="Cai R."/>
            <person name="Wang Z."/>
        </authorList>
    </citation>
    <scope>NUCLEOTIDE SEQUENCE</scope>
    <source>
        <strain evidence="8">DSM 28700</strain>
    </source>
</reference>
<keyword evidence="6" id="KW-0131">Cell cycle</keyword>
<gene>
    <name evidence="8" type="ORF">NZD86_14605</name>
</gene>
<evidence type="ECO:0000256" key="4">
    <source>
        <dbReference type="ARBA" id="ARBA00022618"/>
    </source>
</evidence>
<keyword evidence="9" id="KW-1185">Reference proteome</keyword>
<evidence type="ECO:0000256" key="2">
    <source>
        <dbReference type="ARBA" id="ARBA00009008"/>
    </source>
</evidence>
<organism evidence="8 9">
    <name type="scientific">Alicyclobacillus dauci</name>
    <dbReference type="NCBI Taxonomy" id="1475485"/>
    <lineage>
        <taxon>Bacteria</taxon>
        <taxon>Bacillati</taxon>
        <taxon>Bacillota</taxon>
        <taxon>Bacilli</taxon>
        <taxon>Bacillales</taxon>
        <taxon>Alicyclobacillaceae</taxon>
        <taxon>Alicyclobacillus</taxon>
    </lineage>
</organism>
<keyword evidence="3" id="KW-0963">Cytoplasm</keyword>
<sequence>MPLSPIDIHNKEFGRSWRGYNEDEVDDFLERVIQDYEGLIRTNKQLEEDIVRLNERLSHYDSLEDTLGKSILVAQETAEEVKNNARKEAQLIIREAEKNADRIVSEALNKARKVAIEMEEMQKQAAVFRARFRSLVQSQLEMMDSGDWDSFDKELARREASLAESGL</sequence>
<dbReference type="Proteomes" id="UP001164803">
    <property type="component" value="Chromosome"/>
</dbReference>
<dbReference type="PANTHER" id="PTHR35794">
    <property type="entry name" value="CELL DIVISION PROTEIN DIVIVA"/>
    <property type="match status" value="1"/>
</dbReference>